<evidence type="ECO:0000256" key="1">
    <source>
        <dbReference type="SAM" id="Phobius"/>
    </source>
</evidence>
<dbReference type="EMBL" id="JBEPLO010000009">
    <property type="protein sequence ID" value="MET3557962.1"/>
    <property type="molecule type" value="Genomic_DNA"/>
</dbReference>
<evidence type="ECO:0000313" key="3">
    <source>
        <dbReference type="Proteomes" id="UP001549122"/>
    </source>
</evidence>
<keyword evidence="1" id="KW-1133">Transmembrane helix</keyword>
<gene>
    <name evidence="2" type="ORF">ABID29_001074</name>
</gene>
<organism evidence="2 3">
    <name type="scientific">Streptococcus rupicaprae</name>
    <dbReference type="NCBI Taxonomy" id="759619"/>
    <lineage>
        <taxon>Bacteria</taxon>
        <taxon>Bacillati</taxon>
        <taxon>Bacillota</taxon>
        <taxon>Bacilli</taxon>
        <taxon>Lactobacillales</taxon>
        <taxon>Streptococcaceae</taxon>
        <taxon>Streptococcus</taxon>
    </lineage>
</organism>
<dbReference type="PANTHER" id="PTHR40078:SF1">
    <property type="entry name" value="INTEGRAL MEMBRANE PROTEIN"/>
    <property type="match status" value="1"/>
</dbReference>
<keyword evidence="1" id="KW-0812">Transmembrane</keyword>
<feature type="transmembrane region" description="Helical" evidence="1">
    <location>
        <begin position="84"/>
        <end position="102"/>
    </location>
</feature>
<comment type="caution">
    <text evidence="2">The sequence shown here is derived from an EMBL/GenBank/DDBJ whole genome shotgun (WGS) entry which is preliminary data.</text>
</comment>
<name>A0ABV2FHC5_9STRE</name>
<feature type="transmembrane region" description="Helical" evidence="1">
    <location>
        <begin position="12"/>
        <end position="31"/>
    </location>
</feature>
<keyword evidence="3" id="KW-1185">Reference proteome</keyword>
<feature type="transmembrane region" description="Helical" evidence="1">
    <location>
        <begin position="108"/>
        <end position="134"/>
    </location>
</feature>
<protein>
    <submittedName>
        <fullName evidence="2">Membrane protein YczE</fullName>
    </submittedName>
</protein>
<dbReference type="PANTHER" id="PTHR40078">
    <property type="entry name" value="INTEGRAL MEMBRANE PROTEIN-RELATED"/>
    <property type="match status" value="1"/>
</dbReference>
<dbReference type="RefSeq" id="WP_354364919.1">
    <property type="nucleotide sequence ID" value="NZ_JBEPLO010000009.1"/>
</dbReference>
<feature type="transmembrane region" description="Helical" evidence="1">
    <location>
        <begin position="51"/>
        <end position="72"/>
    </location>
</feature>
<dbReference type="Proteomes" id="UP001549122">
    <property type="component" value="Unassembled WGS sequence"/>
</dbReference>
<feature type="transmembrane region" description="Helical" evidence="1">
    <location>
        <begin position="181"/>
        <end position="200"/>
    </location>
</feature>
<proteinExistence type="predicted"/>
<evidence type="ECO:0000313" key="2">
    <source>
        <dbReference type="EMBL" id="MET3557962.1"/>
    </source>
</evidence>
<keyword evidence="1" id="KW-0472">Membrane</keyword>
<sequence length="212" mass="22811">MHRLKLNGKILLVYLLGNLILAFGVCLNTKTSLGVSPVTSVPFNLSQILPIPFSVINFAYLCFLILVQFALLRKASSLTQFSQILASFLLSFFIQIFDPILLVPDHLVWRVLALCLGIVATGIGVSLSVGMRVIPISGDALADVIGRITGRGFGFGKNVLDAVSITVSILLGLIFKGSLLGIGPGTVLAMICTGRVVALVHPMTERLYQKWS</sequence>
<dbReference type="InterPro" id="IPR038750">
    <property type="entry name" value="YczE/YyaS-like"/>
</dbReference>
<reference evidence="2 3" key="1">
    <citation type="submission" date="2024-06" db="EMBL/GenBank/DDBJ databases">
        <title>Genomic Encyclopedia of Type Strains, Phase IV (KMG-IV): sequencing the most valuable type-strain genomes for metagenomic binning, comparative biology and taxonomic classification.</title>
        <authorList>
            <person name="Goeker M."/>
        </authorList>
    </citation>
    <scope>NUCLEOTIDE SEQUENCE [LARGE SCALE GENOMIC DNA]</scope>
    <source>
        <strain evidence="2 3">DSM 28303</strain>
    </source>
</reference>
<accession>A0ABV2FHC5</accession>
<feature type="transmembrane region" description="Helical" evidence="1">
    <location>
        <begin position="155"/>
        <end position="175"/>
    </location>
</feature>
<dbReference type="Pfam" id="PF19700">
    <property type="entry name" value="DUF6198"/>
    <property type="match status" value="1"/>
</dbReference>